<evidence type="ECO:0000313" key="3">
    <source>
        <dbReference type="EMBL" id="JAG11479.1"/>
    </source>
</evidence>
<dbReference type="EMBL" id="GDHC01013339">
    <property type="protein sequence ID" value="JAQ05290.1"/>
    <property type="molecule type" value="Transcribed_RNA"/>
</dbReference>
<dbReference type="EMBL" id="GBHO01032125">
    <property type="protein sequence ID" value="JAG11479.1"/>
    <property type="molecule type" value="Transcribed_RNA"/>
</dbReference>
<evidence type="ECO:0000256" key="1">
    <source>
        <dbReference type="SAM" id="MobiDB-lite"/>
    </source>
</evidence>
<protein>
    <submittedName>
        <fullName evidence="2">Putative AIPM/Hcit synthase family transferase sll1564</fullName>
    </submittedName>
</protein>
<keyword evidence="2" id="KW-0808">Transferase</keyword>
<evidence type="ECO:0000313" key="2">
    <source>
        <dbReference type="EMBL" id="JAG00226.1"/>
    </source>
</evidence>
<gene>
    <name evidence="3" type="ORF">CM83_66305</name>
    <name evidence="2" type="ORF">CM83_66310</name>
    <name evidence="4" type="ORF">g.69810</name>
</gene>
<name>A0A0A9VYG6_LYGHE</name>
<accession>A0A0A9VYG6</accession>
<evidence type="ECO:0000313" key="4">
    <source>
        <dbReference type="EMBL" id="JAQ05290.1"/>
    </source>
</evidence>
<organism evidence="2">
    <name type="scientific">Lygus hesperus</name>
    <name type="common">Western plant bug</name>
    <dbReference type="NCBI Taxonomy" id="30085"/>
    <lineage>
        <taxon>Eukaryota</taxon>
        <taxon>Metazoa</taxon>
        <taxon>Ecdysozoa</taxon>
        <taxon>Arthropoda</taxon>
        <taxon>Hexapoda</taxon>
        <taxon>Insecta</taxon>
        <taxon>Pterygota</taxon>
        <taxon>Neoptera</taxon>
        <taxon>Paraneoptera</taxon>
        <taxon>Hemiptera</taxon>
        <taxon>Heteroptera</taxon>
        <taxon>Panheteroptera</taxon>
        <taxon>Cimicomorpha</taxon>
        <taxon>Miridae</taxon>
        <taxon>Mirini</taxon>
        <taxon>Lygus</taxon>
    </lineage>
</organism>
<feature type="compositionally biased region" description="Polar residues" evidence="1">
    <location>
        <begin position="407"/>
        <end position="421"/>
    </location>
</feature>
<proteinExistence type="predicted"/>
<sequence>MGTKPTELRRSKRTSHQIKKYDWFYSDFSDTESTYDDTESTYHRAKDELTGRGCISHIEDIKVIEFETLEDMKFYDKAAEKIGNICCASFNELYLPFRGFSEEECDRSKRYLVQFKSLSKSDVLHVEKCSKKVAKPLEKSISKLKRKNYIKFDESTICEPHGEESCVSCSVDAISHNLKLSGVGSLLTPSFSPNTSYNNVAVSSMELADSEFDKNIEEDLLLTPQGSPATSEQDPLCSNPTETMPIDLSAIPYIFKCSASYECLSSKACADMSPLFTLCIQLTPGKGRALSKFAINYLDHRQQSNIVDRASATIAASAVESSASTIFLPLSKDFISCAFPKSNLIHYLESPTSVPHMKVVTLNGSPKHSDKSEKLFKWSNLEKTLCEDVELQNTCIDDSSMIFPVSTKNCDGSSESTNTIKQMKRKLNGSTPGSQKKKPLIDSSANSDGQQFHKMQAGSVIVTDSFSKKLPKETYPTNPSRTPEPAPSASISRLPLLDESSAET</sequence>
<reference evidence="2" key="1">
    <citation type="journal article" date="2014" name="PLoS ONE">
        <title>Transcriptome-Based Identification of ABC Transporters in the Western Tarnished Plant Bug Lygus hesperus.</title>
        <authorList>
            <person name="Hull J.J."/>
            <person name="Chaney K."/>
            <person name="Geib S.M."/>
            <person name="Fabrick J.A."/>
            <person name="Brent C.S."/>
            <person name="Walsh D."/>
            <person name="Lavine L.C."/>
        </authorList>
    </citation>
    <scope>NUCLEOTIDE SEQUENCE</scope>
</reference>
<dbReference type="GO" id="GO:0016740">
    <property type="term" value="F:transferase activity"/>
    <property type="evidence" value="ECO:0007669"/>
    <property type="project" value="UniProtKB-KW"/>
</dbReference>
<dbReference type="AlphaFoldDB" id="A0A0A9VYG6"/>
<dbReference type="EMBL" id="GBHO01043378">
    <property type="protein sequence ID" value="JAG00226.1"/>
    <property type="molecule type" value="Transcribed_RNA"/>
</dbReference>
<feature type="region of interest" description="Disordered" evidence="1">
    <location>
        <begin position="407"/>
        <end position="504"/>
    </location>
</feature>
<reference evidence="2" key="2">
    <citation type="submission" date="2014-07" db="EMBL/GenBank/DDBJ databases">
        <authorList>
            <person name="Hull J."/>
        </authorList>
    </citation>
    <scope>NUCLEOTIDE SEQUENCE</scope>
</reference>
<reference evidence="4" key="3">
    <citation type="journal article" date="2016" name="Gigascience">
        <title>De novo construction of an expanded transcriptome assembly for the western tarnished plant bug, Lygus hesperus.</title>
        <authorList>
            <person name="Tassone E.E."/>
            <person name="Geib S.M."/>
            <person name="Hall B."/>
            <person name="Fabrick J.A."/>
            <person name="Brent C.S."/>
            <person name="Hull J.J."/>
        </authorList>
    </citation>
    <scope>NUCLEOTIDE SEQUENCE</scope>
</reference>
<feature type="non-terminal residue" evidence="2">
    <location>
        <position position="504"/>
    </location>
</feature>